<dbReference type="PANTHER" id="PTHR46470">
    <property type="entry name" value="N-ACYLNEURAMINATE-9-PHOSPHATASE"/>
    <property type="match status" value="1"/>
</dbReference>
<gene>
    <name evidence="5" type="ORF">J40TS1_36970</name>
</gene>
<dbReference type="InterPro" id="IPR041492">
    <property type="entry name" value="HAD_2"/>
</dbReference>
<dbReference type="NCBIfam" id="TIGR01662">
    <property type="entry name" value="HAD-SF-IIIA"/>
    <property type="match status" value="1"/>
</dbReference>
<evidence type="ECO:0000256" key="4">
    <source>
        <dbReference type="ARBA" id="ARBA00022842"/>
    </source>
</evidence>
<proteinExistence type="predicted"/>
<dbReference type="GO" id="GO:0046872">
    <property type="term" value="F:metal ion binding"/>
    <property type="evidence" value="ECO:0007669"/>
    <property type="project" value="UniProtKB-KW"/>
</dbReference>
<dbReference type="EMBL" id="BOSE01000007">
    <property type="protein sequence ID" value="GIP18055.1"/>
    <property type="molecule type" value="Genomic_DNA"/>
</dbReference>
<dbReference type="Gene3D" id="3.40.50.1000">
    <property type="entry name" value="HAD superfamily/HAD-like"/>
    <property type="match status" value="1"/>
</dbReference>
<dbReference type="SFLD" id="SFLDS00003">
    <property type="entry name" value="Haloacid_Dehalogenase"/>
    <property type="match status" value="1"/>
</dbReference>
<keyword evidence="3" id="KW-0378">Hydrolase</keyword>
<dbReference type="InterPro" id="IPR023214">
    <property type="entry name" value="HAD_sf"/>
</dbReference>
<protein>
    <submittedName>
        <fullName evidence="5">Haloacid dehalogenase</fullName>
    </submittedName>
</protein>
<dbReference type="PRINTS" id="PR00413">
    <property type="entry name" value="HADHALOGNASE"/>
</dbReference>
<sequence>MDIQAVIFDLDNTLVNRQAAFKAYSEQFIDRFTVKTHPSERTELIEYMRVADRDGYRNKRELYQELLEKFNMKSGVTVDQLLNYWFEQFFRCTVLMDGAEHTLQRLKAKGIKLGVITNGSIRAQHRKIDQTGLRSYFDDIIVSDEVGCKKPDQAIFKLALERLGVEAQACLFVGDHPVNDIQGASKAGLTPVWLQGFRQWEPSVEAAPHTISRLEECLQLVEQLMEQHRSGAKPS</sequence>
<dbReference type="InterPro" id="IPR051400">
    <property type="entry name" value="HAD-like_hydrolase"/>
</dbReference>
<evidence type="ECO:0000256" key="1">
    <source>
        <dbReference type="ARBA" id="ARBA00001946"/>
    </source>
</evidence>
<dbReference type="InterPro" id="IPR006549">
    <property type="entry name" value="HAD-SF_hydro_IIIA"/>
</dbReference>
<evidence type="ECO:0000313" key="6">
    <source>
        <dbReference type="Proteomes" id="UP000683139"/>
    </source>
</evidence>
<accession>A0A919YRG0</accession>
<name>A0A919YRG0_9BACL</name>
<dbReference type="NCBIfam" id="TIGR01509">
    <property type="entry name" value="HAD-SF-IA-v3"/>
    <property type="match status" value="1"/>
</dbReference>
<dbReference type="SFLD" id="SFLDG01129">
    <property type="entry name" value="C1.5:_HAD__Beta-PGM__Phosphata"/>
    <property type="match status" value="1"/>
</dbReference>
<dbReference type="SFLD" id="SFLDG01135">
    <property type="entry name" value="C1.5.6:_HAD__Beta-PGM__Phospha"/>
    <property type="match status" value="1"/>
</dbReference>
<dbReference type="AlphaFoldDB" id="A0A919YRG0"/>
<comment type="cofactor">
    <cofactor evidence="1">
        <name>Mg(2+)</name>
        <dbReference type="ChEBI" id="CHEBI:18420"/>
    </cofactor>
</comment>
<organism evidence="5 6">
    <name type="scientific">Paenibacillus montaniterrae</name>
    <dbReference type="NCBI Taxonomy" id="429341"/>
    <lineage>
        <taxon>Bacteria</taxon>
        <taxon>Bacillati</taxon>
        <taxon>Bacillota</taxon>
        <taxon>Bacilli</taxon>
        <taxon>Bacillales</taxon>
        <taxon>Paenibacillaceae</taxon>
        <taxon>Paenibacillus</taxon>
    </lineage>
</organism>
<reference evidence="5" key="1">
    <citation type="submission" date="2021-03" db="EMBL/GenBank/DDBJ databases">
        <title>Antimicrobial resistance genes in bacteria isolated from Japanese honey, and their potential for conferring macrolide and lincosamide resistance in the American foulbrood pathogen Paenibacillus larvae.</title>
        <authorList>
            <person name="Okamoto M."/>
            <person name="Kumagai M."/>
            <person name="Kanamori H."/>
            <person name="Takamatsu D."/>
        </authorList>
    </citation>
    <scope>NUCLEOTIDE SEQUENCE</scope>
    <source>
        <strain evidence="5">J40TS1</strain>
    </source>
</reference>
<keyword evidence="2" id="KW-0479">Metal-binding</keyword>
<dbReference type="InterPro" id="IPR036412">
    <property type="entry name" value="HAD-like_sf"/>
</dbReference>
<keyword evidence="6" id="KW-1185">Reference proteome</keyword>
<evidence type="ECO:0000256" key="2">
    <source>
        <dbReference type="ARBA" id="ARBA00022723"/>
    </source>
</evidence>
<dbReference type="GO" id="GO:0016791">
    <property type="term" value="F:phosphatase activity"/>
    <property type="evidence" value="ECO:0007669"/>
    <property type="project" value="TreeGrafter"/>
</dbReference>
<evidence type="ECO:0000313" key="5">
    <source>
        <dbReference type="EMBL" id="GIP18055.1"/>
    </source>
</evidence>
<dbReference type="Proteomes" id="UP000683139">
    <property type="component" value="Unassembled WGS sequence"/>
</dbReference>
<dbReference type="RefSeq" id="WP_246563717.1">
    <property type="nucleotide sequence ID" value="NZ_BOSE01000007.1"/>
</dbReference>
<keyword evidence="4" id="KW-0460">Magnesium</keyword>
<evidence type="ECO:0000256" key="3">
    <source>
        <dbReference type="ARBA" id="ARBA00022801"/>
    </source>
</evidence>
<comment type="caution">
    <text evidence="5">The sequence shown here is derived from an EMBL/GenBank/DDBJ whole genome shotgun (WGS) entry which is preliminary data.</text>
</comment>
<dbReference type="Pfam" id="PF13419">
    <property type="entry name" value="HAD_2"/>
    <property type="match status" value="1"/>
</dbReference>
<dbReference type="SUPFAM" id="SSF56784">
    <property type="entry name" value="HAD-like"/>
    <property type="match status" value="1"/>
</dbReference>
<dbReference type="GO" id="GO:0044281">
    <property type="term" value="P:small molecule metabolic process"/>
    <property type="evidence" value="ECO:0007669"/>
    <property type="project" value="UniProtKB-ARBA"/>
</dbReference>
<dbReference type="Gene3D" id="1.10.150.520">
    <property type="match status" value="1"/>
</dbReference>
<dbReference type="InterPro" id="IPR006439">
    <property type="entry name" value="HAD-SF_hydro_IA"/>
</dbReference>
<dbReference type="NCBIfam" id="TIGR01549">
    <property type="entry name" value="HAD-SF-IA-v1"/>
    <property type="match status" value="1"/>
</dbReference>
<dbReference type="PANTHER" id="PTHR46470:SF2">
    <property type="entry name" value="GLYCERALDEHYDE 3-PHOSPHATE PHOSPHATASE"/>
    <property type="match status" value="1"/>
</dbReference>